<evidence type="ECO:0000256" key="1">
    <source>
        <dbReference type="SAM" id="MobiDB-lite"/>
    </source>
</evidence>
<feature type="compositionally biased region" description="Low complexity" evidence="1">
    <location>
        <begin position="555"/>
        <end position="584"/>
    </location>
</feature>
<dbReference type="Proteomes" id="UP000288805">
    <property type="component" value="Unassembled WGS sequence"/>
</dbReference>
<gene>
    <name evidence="2" type="ORF">CK203_017375</name>
</gene>
<evidence type="ECO:0000313" key="3">
    <source>
        <dbReference type="Proteomes" id="UP000288805"/>
    </source>
</evidence>
<reference evidence="2 3" key="1">
    <citation type="journal article" date="2018" name="PLoS Genet.">
        <title>Population sequencing reveals clonal diversity and ancestral inbreeding in the grapevine cultivar Chardonnay.</title>
        <authorList>
            <person name="Roach M.J."/>
            <person name="Johnson D.L."/>
            <person name="Bohlmann J."/>
            <person name="van Vuuren H.J."/>
            <person name="Jones S.J."/>
            <person name="Pretorius I.S."/>
            <person name="Schmidt S.A."/>
            <person name="Borneman A.R."/>
        </authorList>
    </citation>
    <scope>NUCLEOTIDE SEQUENCE [LARGE SCALE GENOMIC DNA]</scope>
    <source>
        <strain evidence="3">cv. Chardonnay</strain>
        <tissue evidence="2">Leaf</tissue>
    </source>
</reference>
<feature type="region of interest" description="Disordered" evidence="1">
    <location>
        <begin position="529"/>
        <end position="584"/>
    </location>
</feature>
<sequence length="584" mass="65953">MASIWRQFPLKSILATIKLSIGIPKLVLSNTGQKSLASQMGQKFQVAFHHVDYCLNTISEVLLLIPVSAKGMPEVIQEPRTFFRDVQCNFEIQLLRWSGIVMGDHSGAIPLIQVAGQSSQFRATGRCRQMVRHDVAARRFNLLDQGGLEDWLEDVARLGSLVSLPHACMVQIEGSELCCSYLDNAEGFFFFFYPSVFSLLQLKSLSSLRRVTATTSYAFFRYKMDVAMSKMWGFGVLPKEDYCSVPYRVLIGILYRSRCDGVTGRGSLAKACLADWVSLMQPCASVLEDPTKLLSDREFRECFRIPNDIYVLLVDNDPTPIEKQSNNIIYFSKEQFNVELHFPLPSLFKQFLHFTKISPAFLHLNAVRVLMGYNILDMLFRLDLFLLVVLFVYTIKMSRKGIFCQSAHISSLQLVTGLLDSNKVGAKGHVLVSGPWAGLLKHPDRDFFPRRTLHIPGRIGYDFFCFERNRQTLLTDRNLLAVVREPQSYVLPIIPHPNPKVLVSGEHHVLKDLHFYRLDQREKKCRERMLRQAPGGNRPTTSSIVYPSTKKKKPIAQPAKKAPAPTLASSSASTSTSSSTADTE</sequence>
<dbReference type="EMBL" id="QGNW01000021">
    <property type="protein sequence ID" value="RVX14369.1"/>
    <property type="molecule type" value="Genomic_DNA"/>
</dbReference>
<name>A0A438JZK8_VITVI</name>
<organism evidence="2 3">
    <name type="scientific">Vitis vinifera</name>
    <name type="common">Grape</name>
    <dbReference type="NCBI Taxonomy" id="29760"/>
    <lineage>
        <taxon>Eukaryota</taxon>
        <taxon>Viridiplantae</taxon>
        <taxon>Streptophyta</taxon>
        <taxon>Embryophyta</taxon>
        <taxon>Tracheophyta</taxon>
        <taxon>Spermatophyta</taxon>
        <taxon>Magnoliopsida</taxon>
        <taxon>eudicotyledons</taxon>
        <taxon>Gunneridae</taxon>
        <taxon>Pentapetalae</taxon>
        <taxon>rosids</taxon>
        <taxon>Vitales</taxon>
        <taxon>Vitaceae</taxon>
        <taxon>Viteae</taxon>
        <taxon>Vitis</taxon>
    </lineage>
</organism>
<proteinExistence type="predicted"/>
<comment type="caution">
    <text evidence="2">The sequence shown here is derived from an EMBL/GenBank/DDBJ whole genome shotgun (WGS) entry which is preliminary data.</text>
</comment>
<evidence type="ECO:0000313" key="2">
    <source>
        <dbReference type="EMBL" id="RVX14369.1"/>
    </source>
</evidence>
<dbReference type="AlphaFoldDB" id="A0A438JZK8"/>
<protein>
    <submittedName>
        <fullName evidence="2">Uncharacterized protein</fullName>
    </submittedName>
</protein>
<accession>A0A438JZK8</accession>